<dbReference type="GO" id="GO:0006508">
    <property type="term" value="P:proteolysis"/>
    <property type="evidence" value="ECO:0007669"/>
    <property type="project" value="UniProtKB-KW"/>
</dbReference>
<evidence type="ECO:0000259" key="27">
    <source>
        <dbReference type="PROSITE" id="PS50271"/>
    </source>
</evidence>
<dbReference type="CDD" id="cd14386">
    <property type="entry name" value="UBA2_UBP5"/>
    <property type="match status" value="1"/>
</dbReference>
<evidence type="ECO:0000256" key="23">
    <source>
        <dbReference type="PIRSR" id="PIRSR016308-3"/>
    </source>
</evidence>
<evidence type="ECO:0000256" key="6">
    <source>
        <dbReference type="ARBA" id="ARBA00022499"/>
    </source>
</evidence>
<dbReference type="SUPFAM" id="SSF57850">
    <property type="entry name" value="RING/U-box"/>
    <property type="match status" value="1"/>
</dbReference>
<dbReference type="FunFam" id="1.10.8.10:FF:000047">
    <property type="entry name" value="Ubiquitin carboxyl-terminal hydrolase"/>
    <property type="match status" value="1"/>
</dbReference>
<evidence type="ECO:0000256" key="11">
    <source>
        <dbReference type="ARBA" id="ARBA00022771"/>
    </source>
</evidence>
<feature type="domain" description="USP" evidence="26">
    <location>
        <begin position="242"/>
        <end position="763"/>
    </location>
</feature>
<proteinExistence type="inferred from homology"/>
<evidence type="ECO:0000256" key="17">
    <source>
        <dbReference type="ARBA" id="ARBA00023006"/>
    </source>
</evidence>
<dbReference type="SUPFAM" id="SSF46934">
    <property type="entry name" value="UBA-like"/>
    <property type="match status" value="1"/>
</dbReference>
<evidence type="ECO:0000256" key="3">
    <source>
        <dbReference type="ARBA" id="ARBA00009085"/>
    </source>
</evidence>
<keyword evidence="7" id="KW-0597">Phosphoprotein</keyword>
<keyword evidence="17" id="KW-0072">Autophagy</keyword>
<feature type="binding site" evidence="23">
    <location>
        <position position="209"/>
    </location>
    <ligand>
        <name>Zn(2+)</name>
        <dbReference type="ChEBI" id="CHEBI:29105"/>
    </ligand>
</feature>
<dbReference type="InterPro" id="IPR016652">
    <property type="entry name" value="Ubiquitinyl_hydrolase"/>
</dbReference>
<dbReference type="PROSITE" id="PS50030">
    <property type="entry name" value="UBA"/>
    <property type="match status" value="2"/>
</dbReference>
<evidence type="ECO:0000256" key="2">
    <source>
        <dbReference type="ARBA" id="ARBA00004496"/>
    </source>
</evidence>
<comment type="similarity">
    <text evidence="3">Belongs to the peptidase C19 family.</text>
</comment>
<evidence type="ECO:0000259" key="26">
    <source>
        <dbReference type="PROSITE" id="PS50235"/>
    </source>
</evidence>
<evidence type="ECO:0000256" key="22">
    <source>
        <dbReference type="ARBA" id="ARBA00064879"/>
    </source>
</evidence>
<dbReference type="FunFam" id="1.10.8.10:FF:000016">
    <property type="entry name" value="Ubiquitin carboxyl-terminal hydrolase"/>
    <property type="match status" value="1"/>
</dbReference>
<comment type="subcellular location">
    <subcellularLocation>
        <location evidence="2">Cytoplasm</location>
    </subcellularLocation>
</comment>
<dbReference type="GO" id="GO:0004843">
    <property type="term" value="F:cysteine-type deubiquitinase activity"/>
    <property type="evidence" value="ECO:0007669"/>
    <property type="project" value="UniProtKB-EC"/>
</dbReference>
<dbReference type="PROSITE" id="PS00973">
    <property type="entry name" value="USP_2"/>
    <property type="match status" value="1"/>
</dbReference>
<feature type="domain" description="UBP-type" evidence="27">
    <location>
        <begin position="185"/>
        <end position="306"/>
    </location>
</feature>
<evidence type="ECO:0000256" key="16">
    <source>
        <dbReference type="ARBA" id="ARBA00022843"/>
    </source>
</evidence>
<feature type="binding site" evidence="23">
    <location>
        <position position="212"/>
    </location>
    <ligand>
        <name>Zn(2+)</name>
        <dbReference type="ChEBI" id="CHEBI:29105"/>
    </ligand>
</feature>
<keyword evidence="12" id="KW-0833">Ubl conjugation pathway</keyword>
<evidence type="ECO:0000313" key="28">
    <source>
        <dbReference type="Ensembl" id="ENSMSIP00000037972.1"/>
    </source>
</evidence>
<accession>A0A8C6IIM2</accession>
<feature type="binding site" evidence="23">
    <location>
        <position position="229"/>
    </location>
    <ligand>
        <name>Zn(2+)</name>
        <dbReference type="ChEBI" id="CHEBI:29105"/>
    </ligand>
</feature>
<keyword evidence="11 24" id="KW-0863">Zinc-finger</keyword>
<dbReference type="FunFam" id="3.90.70.10:FF:000042">
    <property type="entry name" value="Ubiquitin carboxyl-terminal hydrolase"/>
    <property type="match status" value="1"/>
</dbReference>
<dbReference type="FunFam" id="3.30.40.10:FF:000770">
    <property type="entry name" value="Ubiquitin carboxyl-terminal hydrolase"/>
    <property type="match status" value="1"/>
</dbReference>
<dbReference type="InterPro" id="IPR015940">
    <property type="entry name" value="UBA"/>
</dbReference>
<feature type="binding site" evidence="23">
    <location>
        <position position="242"/>
    </location>
    <ligand>
        <name>Zn(2+)</name>
        <dbReference type="ChEBI" id="CHEBI:29105"/>
    </ligand>
</feature>
<evidence type="ECO:0000256" key="24">
    <source>
        <dbReference type="PROSITE-ProRule" id="PRU00502"/>
    </source>
</evidence>
<dbReference type="InterPro" id="IPR001394">
    <property type="entry name" value="Peptidase_C19_UCH"/>
</dbReference>
<dbReference type="InterPro" id="IPR028889">
    <property type="entry name" value="USP"/>
</dbReference>
<evidence type="ECO:0000256" key="7">
    <source>
        <dbReference type="ARBA" id="ARBA00022553"/>
    </source>
</evidence>
<sequence length="765" mass="86303">MQRRGALFSVPGGGGKMAAGDLGELLVPHMPTIRVPRSGDRVYKNECAFSYDSPNSEGGLYVCMNTFLAFGREHVERHFRKTGQSVYMHLKRHMREKVRGASGGALPKRRNSKIFLDLDMDDDLNSDDYEYEDEAKLVIFPDHYEIALPNIEELPALVTIACDAVLSSKSPYRKQDPDTWENEVPVSKYANNLVQLDNGVRIPPSGWKCARCDLRENLWLNLTDGSVLCGKWFFDSSGGNGHALEHYRDMGYPLAVKLGTITPDGAGEYVGNLPRIFDYSPLDPTQDFNTQMTKLGHGLLSGQYSKPPVKSELIEQVMKEEHKPQQNGISPRMFKAFVSKSHPEFSSNRQQDAQEFFLHLVNLVERNRIGSENPSDVFRFLVEERIQCCQTRKVRYTERVDYLMQLPVAMEAATNKDELITYELMRREAEANRRPLPELVRAKIPFSACLQAFAEPDNVDDFWSSALQAKSAGVKTSRFASFPEYLVVQIKKFTFGLDWVPRKFDVSIDMPDLLDISHLRARGLQPGEEELPDISPPIVIPDDSKDRLMNQLIDPSDIDESSVMQLAEMGFPLEACRKAVYFTGNTGAEVAFNWIIVHMEEPDFAEPLAIPGYGGAGASVFGATGLDNQPPEEIVAIITSMGFQRNQAVQALQATNHNLERALDWIFSHPEFEEDSDFVIEMENNANANIVSEAKPEGPRVKDGSGMYELFAFISHMGTSTMSGHYVCHIKKEGRWVIYNDHKVCASERPPKDLGYMYFYRRIPS</sequence>
<comment type="subunit">
    <text evidence="22">Interacts with UFD1. Interacts (via UBA domains) with SIAH2 (when ubiquitinated). Interacts with BAG6; the interaction is direct and may mediate UBL4A deubiquitination. Interacts (via UBA 2 domain) with AMFR; the interaction is direct. Interacts with UBL4A; may be indirect via BAG6. Interacts with NEDD4.</text>
</comment>
<keyword evidence="9 23" id="KW-0479">Metal-binding</keyword>
<reference evidence="28" key="1">
    <citation type="submission" date="2025-08" db="UniProtKB">
        <authorList>
            <consortium name="Ensembl"/>
        </authorList>
    </citation>
    <scope>IDENTIFICATION</scope>
</reference>
<evidence type="ECO:0000256" key="21">
    <source>
        <dbReference type="ARBA" id="ARBA00049804"/>
    </source>
</evidence>
<evidence type="ECO:0000256" key="18">
    <source>
        <dbReference type="ARBA" id="ARBA00049736"/>
    </source>
</evidence>
<dbReference type="GO" id="GO:0005737">
    <property type="term" value="C:cytoplasm"/>
    <property type="evidence" value="ECO:0007669"/>
    <property type="project" value="UniProtKB-SubCell"/>
</dbReference>
<evidence type="ECO:0000256" key="4">
    <source>
        <dbReference type="ARBA" id="ARBA00012759"/>
    </source>
</evidence>
<keyword evidence="5" id="KW-0963">Cytoplasm</keyword>
<keyword evidence="14" id="KW-0788">Thiol protease</keyword>
<keyword evidence="6" id="KW-1017">Isopeptide bond</keyword>
<dbReference type="GO" id="GO:0006914">
    <property type="term" value="P:autophagy"/>
    <property type="evidence" value="ECO:0007669"/>
    <property type="project" value="UniProtKB-KW"/>
</dbReference>
<feature type="domain" description="UBA" evidence="25">
    <location>
        <begin position="629"/>
        <end position="669"/>
    </location>
</feature>
<dbReference type="InterPro" id="IPR001607">
    <property type="entry name" value="Znf_UBP"/>
</dbReference>
<dbReference type="InterPro" id="IPR013083">
    <property type="entry name" value="Znf_RING/FYVE/PHD"/>
</dbReference>
<dbReference type="EC" id="3.4.19.12" evidence="4"/>
<dbReference type="SUPFAM" id="SSF54001">
    <property type="entry name" value="Cysteine proteinases"/>
    <property type="match status" value="1"/>
</dbReference>
<dbReference type="Pfam" id="PF00443">
    <property type="entry name" value="UCH"/>
    <property type="match status" value="1"/>
</dbReference>
<dbReference type="InterPro" id="IPR009060">
    <property type="entry name" value="UBA-like_sf"/>
</dbReference>
<evidence type="ECO:0000256" key="19">
    <source>
        <dbReference type="ARBA" id="ARBA00049780"/>
    </source>
</evidence>
<dbReference type="Gene3D" id="1.10.8.10">
    <property type="entry name" value="DNA helicase RuvA subunit, C-terminal domain"/>
    <property type="match status" value="2"/>
</dbReference>
<dbReference type="AlphaFoldDB" id="A0A8C6IIM2"/>
<dbReference type="CDD" id="cd14384">
    <property type="entry name" value="UBA1_UBP13"/>
    <property type="match status" value="1"/>
</dbReference>
<keyword evidence="29" id="KW-1185">Reference proteome</keyword>
<dbReference type="Pfam" id="PF17807">
    <property type="entry name" value="zf-UBP_var"/>
    <property type="match status" value="1"/>
</dbReference>
<dbReference type="Gene3D" id="3.90.70.10">
    <property type="entry name" value="Cysteine proteinases"/>
    <property type="match status" value="1"/>
</dbReference>
<dbReference type="Pfam" id="PF02148">
    <property type="entry name" value="zf-UBP"/>
    <property type="match status" value="1"/>
</dbReference>
<dbReference type="GO" id="GO:0008270">
    <property type="term" value="F:zinc ion binding"/>
    <property type="evidence" value="ECO:0007669"/>
    <property type="project" value="UniProtKB-KW"/>
</dbReference>
<keyword evidence="13" id="KW-0378">Hydrolase</keyword>
<dbReference type="Proteomes" id="UP000694415">
    <property type="component" value="Unplaced"/>
</dbReference>
<keyword evidence="10" id="KW-0677">Repeat</keyword>
<evidence type="ECO:0000256" key="10">
    <source>
        <dbReference type="ARBA" id="ARBA00022737"/>
    </source>
</evidence>
<dbReference type="InterPro" id="IPR050185">
    <property type="entry name" value="Ub_carboxyl-term_hydrolase"/>
</dbReference>
<keyword evidence="8" id="KW-0645">Protease</keyword>
<dbReference type="GO" id="GO:0016579">
    <property type="term" value="P:protein deubiquitination"/>
    <property type="evidence" value="ECO:0007669"/>
    <property type="project" value="InterPro"/>
</dbReference>
<dbReference type="Ensembl" id="ENSMSIT00000047924.1">
    <property type="protein sequence ID" value="ENSMSIP00000037972.1"/>
    <property type="gene ID" value="ENSMSIG00000031514.1"/>
</dbReference>
<dbReference type="InterPro" id="IPR041432">
    <property type="entry name" value="UBP13_Znf-UBP_var"/>
</dbReference>
<organism evidence="28 29">
    <name type="scientific">Mus spicilegus</name>
    <name type="common">Mound-building mouse</name>
    <dbReference type="NCBI Taxonomy" id="10103"/>
    <lineage>
        <taxon>Eukaryota</taxon>
        <taxon>Metazoa</taxon>
        <taxon>Chordata</taxon>
        <taxon>Craniata</taxon>
        <taxon>Vertebrata</taxon>
        <taxon>Euteleostomi</taxon>
        <taxon>Mammalia</taxon>
        <taxon>Eutheria</taxon>
        <taxon>Euarchontoglires</taxon>
        <taxon>Glires</taxon>
        <taxon>Rodentia</taxon>
        <taxon>Myomorpha</taxon>
        <taxon>Muroidea</taxon>
        <taxon>Muridae</taxon>
        <taxon>Murinae</taxon>
        <taxon>Mus</taxon>
        <taxon>Mus</taxon>
    </lineage>
</organism>
<dbReference type="Gene3D" id="3.30.40.10">
    <property type="entry name" value="Zinc/RING finger domain, C3HC4 (zinc finger)"/>
    <property type="match status" value="2"/>
</dbReference>
<evidence type="ECO:0000256" key="12">
    <source>
        <dbReference type="ARBA" id="ARBA00022786"/>
    </source>
</evidence>
<dbReference type="Pfam" id="PF00627">
    <property type="entry name" value="UBA"/>
    <property type="match status" value="2"/>
</dbReference>
<dbReference type="SMART" id="SM00290">
    <property type="entry name" value="ZnF_UBP"/>
    <property type="match status" value="1"/>
</dbReference>
<evidence type="ECO:0000256" key="15">
    <source>
        <dbReference type="ARBA" id="ARBA00022833"/>
    </source>
</evidence>
<evidence type="ECO:0000256" key="13">
    <source>
        <dbReference type="ARBA" id="ARBA00022801"/>
    </source>
</evidence>
<name>A0A8C6IIM2_MUSSI</name>
<evidence type="ECO:0000256" key="5">
    <source>
        <dbReference type="ARBA" id="ARBA00022490"/>
    </source>
</evidence>
<dbReference type="FunFam" id="3.30.40.10:FF:000026">
    <property type="entry name" value="Ubiquitin carboxyl-terminal hydrolase"/>
    <property type="match status" value="1"/>
</dbReference>
<dbReference type="PROSITE" id="PS50271">
    <property type="entry name" value="ZF_UBP"/>
    <property type="match status" value="1"/>
</dbReference>
<evidence type="ECO:0000256" key="20">
    <source>
        <dbReference type="ARBA" id="ARBA00049781"/>
    </source>
</evidence>
<dbReference type="GeneTree" id="ENSGT00940000157401"/>
<dbReference type="FunFam" id="3.90.70.10:FF:000063">
    <property type="entry name" value="Ubiquitin carboxyl-terminal hydrolase"/>
    <property type="match status" value="1"/>
</dbReference>
<dbReference type="PANTHER" id="PTHR21646">
    <property type="entry name" value="UBIQUITIN CARBOXYL-TERMINAL HYDROLASE"/>
    <property type="match status" value="1"/>
</dbReference>
<comment type="catalytic activity">
    <reaction evidence="1">
        <text>Thiol-dependent hydrolysis of ester, thioester, amide, peptide and isopeptide bonds formed by the C-terminal Gly of ubiquitin (a 76-residue protein attached to proteins as an intracellular targeting signal).</text>
        <dbReference type="EC" id="3.4.19.12"/>
    </reaction>
</comment>
<dbReference type="InterPro" id="IPR018200">
    <property type="entry name" value="USP_CS"/>
</dbReference>
<evidence type="ECO:0000259" key="25">
    <source>
        <dbReference type="PROSITE" id="PS50030"/>
    </source>
</evidence>
<evidence type="ECO:0000256" key="14">
    <source>
        <dbReference type="ARBA" id="ARBA00022807"/>
    </source>
</evidence>
<keyword evidence="15 23" id="KW-0862">Zinc</keyword>
<evidence type="ECO:0000256" key="1">
    <source>
        <dbReference type="ARBA" id="ARBA00000707"/>
    </source>
</evidence>
<dbReference type="InterPro" id="IPR038765">
    <property type="entry name" value="Papain-like_cys_pep_sf"/>
</dbReference>
<evidence type="ECO:0000313" key="29">
    <source>
        <dbReference type="Proteomes" id="UP000694415"/>
    </source>
</evidence>
<dbReference type="PIRSF" id="PIRSF016308">
    <property type="entry name" value="UBP"/>
    <property type="match status" value="1"/>
</dbReference>
<dbReference type="PROSITE" id="PS50235">
    <property type="entry name" value="USP_3"/>
    <property type="match status" value="1"/>
</dbReference>
<dbReference type="CDD" id="cd02658">
    <property type="entry name" value="Peptidase_C19B"/>
    <property type="match status" value="1"/>
</dbReference>
<dbReference type="SMART" id="SM00165">
    <property type="entry name" value="UBA"/>
    <property type="match status" value="2"/>
</dbReference>
<keyword evidence="16" id="KW-0832">Ubl conjugation</keyword>
<feature type="domain" description="UBA" evidence="25">
    <location>
        <begin position="557"/>
        <end position="598"/>
    </location>
</feature>
<evidence type="ECO:0000256" key="8">
    <source>
        <dbReference type="ARBA" id="ARBA00022670"/>
    </source>
</evidence>
<reference evidence="28" key="2">
    <citation type="submission" date="2025-09" db="UniProtKB">
        <authorList>
            <consortium name="Ensembl"/>
        </authorList>
    </citation>
    <scope>IDENTIFICATION</scope>
</reference>
<protein>
    <recommendedName>
        <fullName evidence="18">Ubiquitin carboxyl-terminal hydrolase 13</fullName>
        <ecNumber evidence="4">3.4.19.12</ecNumber>
    </recommendedName>
    <alternativeName>
        <fullName evidence="19">Deubiquitinating enzyme 13</fullName>
    </alternativeName>
    <alternativeName>
        <fullName evidence="20">Ubiquitin thioesterase 13</fullName>
    </alternativeName>
    <alternativeName>
        <fullName evidence="21">Ubiquitin-specific-processing protease 13</fullName>
    </alternativeName>
</protein>
<dbReference type="PANTHER" id="PTHR21646:SF105">
    <property type="entry name" value="UBIQUITIN CARBOXYL-TERMINAL HYDROLASE 13"/>
    <property type="match status" value="1"/>
</dbReference>
<evidence type="ECO:0000256" key="9">
    <source>
        <dbReference type="ARBA" id="ARBA00022723"/>
    </source>
</evidence>